<evidence type="ECO:0000313" key="5">
    <source>
        <dbReference type="EMBL" id="EAR87903.2"/>
    </source>
</evidence>
<dbReference type="STRING" id="312017.Q22S69"/>
<feature type="chain" id="PRO_5004201010" evidence="4">
    <location>
        <begin position="21"/>
        <end position="1640"/>
    </location>
</feature>
<gene>
    <name evidence="5" type="ORF">TTHERM_00008650</name>
</gene>
<dbReference type="EMBL" id="GG662845">
    <property type="protein sequence ID" value="EAR87903.2"/>
    <property type="molecule type" value="Genomic_DNA"/>
</dbReference>
<dbReference type="SUPFAM" id="SSF57184">
    <property type="entry name" value="Growth factor receptor domain"/>
    <property type="match status" value="1"/>
</dbReference>
<proteinExistence type="predicted"/>
<sequence length="1640" mass="187903">MPFSFTFLIFLIGLFKSTLQEGLVNQTRNLIEENQFRRLQSCQQYCEVCDVDGICLKCLDDRVFPNCVCQIGFYSDSQGKCQPCKQGCLTCTTANDCSAWQNIYSFDAATQGLKCNIPSTDGTCQSPNNSVLFYYTRLLNDYQTIEVIFNQMIYIKSAANFQNQIIPSPTNCAIFTADSSTFINSFSSSCSIDSLKRNIFVINLQSKPSTYNAQNLFPVPELDPTQISIQLNEKQISVTKIYKLENQMRVQNNVLNRICFFPKTEAFIKVGSSQLFLAQLIPGMIFYRNDILKEINVVSPSQYVGQKFDISNYDDPNGLSGYQISFKNTPNVEASLIISIKCSIFGSSTISQTKLSLSNTKDTNKEQVALQITGQLYFINQNLQINFQAIQFSSFQDYAIKIITQPQVMDPVVKYLAQADSNGVIGIVLPQFTVKESKEVVFVSYIYDLSGSIVYHSYCFALFASAQYITELIQPIPKQNPFSDVWITVDTKGFFLGQSQILSSDFYAQTWYCIDQNKNSCLSRTGQPFQLKQLGNRMMLPAQQMQVNMKYTFYYQFKSIGLEFSKQYQSYIVDTGSTFAIAAFSYQPLKQAINLKDVVYIVLLIQADFPYQIGNALFNLEISIGNSETKKLQSVSNQISFIPEDYFPNPDFNTPILNVKYSIYDYYFQQTIPMQDPNSPLQINLNPPNQMAINIVSKTYVAYQDQVKIQCNNCPSNIKYQFFYYTNQSDRDFELKNPLQTKRKMLSLEQQQLSTTTILPPGNLIIMILGFDVDKNLFTNVTQALTVTGTTFTEQTYTNLIQSQYAKAQLYQNQNQILNQILTYQTIMEAIEQYESSNTSPSNVTQIKLNILNNLLQGQWSTQINNILTLSGQIIQRLLQSQIQLTQQMFQSASTSIKNRISFIYSQAKVLDAASLNADTILLFQNNIQITSQIYMQLVNKSVNFGKYSESEIIQNTISLMSSYSCLLQTNQSPVRLTTQAASLQIEKYDDITFQYNYYQLVGQNLDSITLSQNYYVLTQQWTNSTYVYRDELQQINQQYLTQVNSTYVPYLQRTYDIKIPAIFTDQPYVVSSSRRRRFLQTAPPSSLRPNFIMNFGQVSPDEKLQCIQRQTTGNWVHNSCQTKVLYQNNVRSISCICQTPDVTSIIADITGLIENKNLQKIFSEDGILGLSNLTNWYEYAAIWTMIGLNVVFIMLIVHFIALDKQDFKALQSSSSQNVDSKDKPTKKQKMLLIIKQKKLESKLSENLIEIQNKTPSQNKQNYDEIRQTETQNDQELQLLSKKQQSNSDKKENIFEKQQQNELNNNLQTENKILSNLDTKKESSIKLKSQNSVNEEDQNKLEAGKSKQLIQMNDNKQSFHNVVTTQKNLTNEQLNENESINNEHLSPKNKELHNINSKNSSVQYDSVKSKKIITEEQIEKQTSVLNEKQLKLQIKQEKQLKEKQEKAEKEEQQKIKDEQAKQKLQQFLDKEKPILGIFAFHQFLSLFYVYYEKQSRLLRLAIYYNKLIWLLTLNSIFGKNISVVQVIVLSIVTTIVLTIVTTIIQMLLSKQKLVKIGLVIIFLFCLFCYYSILVVIAGQSAEDANMWILSYLATFILNEFIIGLLISIGMYYGCKKLITKVSNTVLELLGAALLLQTFKS</sequence>
<feature type="transmembrane region" description="Helical" evidence="3">
    <location>
        <begin position="1556"/>
        <end position="1576"/>
    </location>
</feature>
<feature type="signal peptide" evidence="4">
    <location>
        <begin position="1"/>
        <end position="20"/>
    </location>
</feature>
<evidence type="ECO:0000313" key="6">
    <source>
        <dbReference type="Proteomes" id="UP000009168"/>
    </source>
</evidence>
<evidence type="ECO:0000256" key="1">
    <source>
        <dbReference type="SAM" id="Coils"/>
    </source>
</evidence>
<feature type="transmembrane region" description="Helical" evidence="3">
    <location>
        <begin position="1473"/>
        <end position="1491"/>
    </location>
</feature>
<evidence type="ECO:0000256" key="2">
    <source>
        <dbReference type="SAM" id="MobiDB-lite"/>
    </source>
</evidence>
<dbReference type="InParanoid" id="Q22S69"/>
<keyword evidence="3" id="KW-0472">Membrane</keyword>
<organism evidence="5 6">
    <name type="scientific">Tetrahymena thermophila (strain SB210)</name>
    <dbReference type="NCBI Taxonomy" id="312017"/>
    <lineage>
        <taxon>Eukaryota</taxon>
        <taxon>Sar</taxon>
        <taxon>Alveolata</taxon>
        <taxon>Ciliophora</taxon>
        <taxon>Intramacronucleata</taxon>
        <taxon>Oligohymenophorea</taxon>
        <taxon>Hymenostomatida</taxon>
        <taxon>Tetrahymenina</taxon>
        <taxon>Tetrahymenidae</taxon>
        <taxon>Tetrahymena</taxon>
    </lineage>
</organism>
<dbReference type="Proteomes" id="UP000009168">
    <property type="component" value="Unassembled WGS sequence"/>
</dbReference>
<dbReference type="GeneID" id="7831379"/>
<keyword evidence="1" id="KW-0175">Coiled coil</keyword>
<feature type="transmembrane region" description="Helical" evidence="3">
    <location>
        <begin position="1181"/>
        <end position="1203"/>
    </location>
</feature>
<dbReference type="KEGG" id="tet:TTHERM_00008650"/>
<accession>Q22S69</accession>
<keyword evidence="3" id="KW-1133">Transmembrane helix</keyword>
<feature type="transmembrane region" description="Helical" evidence="3">
    <location>
        <begin position="1588"/>
        <end position="1612"/>
    </location>
</feature>
<evidence type="ECO:0000256" key="4">
    <source>
        <dbReference type="SAM" id="SignalP"/>
    </source>
</evidence>
<feature type="region of interest" description="Disordered" evidence="2">
    <location>
        <begin position="1376"/>
        <end position="1402"/>
    </location>
</feature>
<dbReference type="InterPro" id="IPR009030">
    <property type="entry name" value="Growth_fac_rcpt_cys_sf"/>
</dbReference>
<keyword evidence="4" id="KW-0732">Signal</keyword>
<keyword evidence="6" id="KW-1185">Reference proteome</keyword>
<feature type="transmembrane region" description="Helical" evidence="3">
    <location>
        <begin position="1523"/>
        <end position="1544"/>
    </location>
</feature>
<evidence type="ECO:0000256" key="3">
    <source>
        <dbReference type="SAM" id="Phobius"/>
    </source>
</evidence>
<dbReference type="RefSeq" id="XP_001008148.2">
    <property type="nucleotide sequence ID" value="XM_001008148.2"/>
</dbReference>
<protein>
    <submittedName>
        <fullName evidence="5">Transmembrane protein, putative</fullName>
    </submittedName>
</protein>
<keyword evidence="3 5" id="KW-0812">Transmembrane</keyword>
<reference evidence="6" key="1">
    <citation type="journal article" date="2006" name="PLoS Biol.">
        <title>Macronuclear genome sequence of the ciliate Tetrahymena thermophila, a model eukaryote.</title>
        <authorList>
            <person name="Eisen J.A."/>
            <person name="Coyne R.S."/>
            <person name="Wu M."/>
            <person name="Wu D."/>
            <person name="Thiagarajan M."/>
            <person name="Wortman J.R."/>
            <person name="Badger J.H."/>
            <person name="Ren Q."/>
            <person name="Amedeo P."/>
            <person name="Jones K.M."/>
            <person name="Tallon L.J."/>
            <person name="Delcher A.L."/>
            <person name="Salzberg S.L."/>
            <person name="Silva J.C."/>
            <person name="Haas B.J."/>
            <person name="Majoros W.H."/>
            <person name="Farzad M."/>
            <person name="Carlton J.M."/>
            <person name="Smith R.K. Jr."/>
            <person name="Garg J."/>
            <person name="Pearlman R.E."/>
            <person name="Karrer K.M."/>
            <person name="Sun L."/>
            <person name="Manning G."/>
            <person name="Elde N.C."/>
            <person name="Turkewitz A.P."/>
            <person name="Asai D.J."/>
            <person name="Wilkes D.E."/>
            <person name="Wang Y."/>
            <person name="Cai H."/>
            <person name="Collins K."/>
            <person name="Stewart B.A."/>
            <person name="Lee S.R."/>
            <person name="Wilamowska K."/>
            <person name="Weinberg Z."/>
            <person name="Ruzzo W.L."/>
            <person name="Wloga D."/>
            <person name="Gaertig J."/>
            <person name="Frankel J."/>
            <person name="Tsao C.-C."/>
            <person name="Gorovsky M.A."/>
            <person name="Keeling P.J."/>
            <person name="Waller R.F."/>
            <person name="Patron N.J."/>
            <person name="Cherry J.M."/>
            <person name="Stover N.A."/>
            <person name="Krieger C.J."/>
            <person name="del Toro C."/>
            <person name="Ryder H.F."/>
            <person name="Williamson S.C."/>
            <person name="Barbeau R.A."/>
            <person name="Hamilton E.P."/>
            <person name="Orias E."/>
        </authorList>
    </citation>
    <scope>NUCLEOTIDE SEQUENCE [LARGE SCALE GENOMIC DNA]</scope>
    <source>
        <strain evidence="6">SB210</strain>
    </source>
</reference>
<dbReference type="HOGENOM" id="CLU_243246_0_0_1"/>
<name>Q22S69_TETTS</name>
<dbReference type="eggNOG" id="ENOG502QQH0">
    <property type="taxonomic scope" value="Eukaryota"/>
</dbReference>
<feature type="coiled-coil region" evidence="1">
    <location>
        <begin position="1427"/>
        <end position="1461"/>
    </location>
</feature>